<comment type="caution">
    <text evidence="2">The sequence shown here is derived from an EMBL/GenBank/DDBJ whole genome shotgun (WGS) entry which is preliminary data.</text>
</comment>
<protein>
    <recommendedName>
        <fullName evidence="4">Tyrosine-protein kinase ephrin type A/B receptor-like domain-containing protein</fullName>
    </recommendedName>
</protein>
<gene>
    <name evidence="2" type="ORF">HOLleu_02218</name>
</gene>
<feature type="transmembrane region" description="Helical" evidence="1">
    <location>
        <begin position="348"/>
        <end position="368"/>
    </location>
</feature>
<dbReference type="Proteomes" id="UP001152320">
    <property type="component" value="Chromosome 1"/>
</dbReference>
<evidence type="ECO:0000256" key="1">
    <source>
        <dbReference type="SAM" id="Phobius"/>
    </source>
</evidence>
<keyword evidence="3" id="KW-1185">Reference proteome</keyword>
<dbReference type="InterPro" id="IPR001611">
    <property type="entry name" value="Leu-rich_rpt"/>
</dbReference>
<evidence type="ECO:0008006" key="4">
    <source>
        <dbReference type="Google" id="ProtNLM"/>
    </source>
</evidence>
<accession>A0A9Q1CQD5</accession>
<feature type="transmembrane region" description="Helical" evidence="1">
    <location>
        <begin position="724"/>
        <end position="746"/>
    </location>
</feature>
<dbReference type="AlphaFoldDB" id="A0A9Q1CQD5"/>
<feature type="transmembrane region" description="Helical" evidence="1">
    <location>
        <begin position="561"/>
        <end position="582"/>
    </location>
</feature>
<dbReference type="SUPFAM" id="SSF57184">
    <property type="entry name" value="Growth factor receptor domain"/>
    <property type="match status" value="1"/>
</dbReference>
<sequence>MIQEVNERAFTHVEDLEMLFLSYNNIHSLADNAFSHGITGKIYLFGNNLTVLSNRSFSNEYITEIHLYGNNLFKLQSTALSGTSSSVKVYIDCNEVQDLQQPNTNLICVTTNYVPRLQVPTQVADVIEKYGFKCGNVIGGTRCHPCPRGTFGDEGNECIPCPRGGFYLDEIGTMSSEGELVCSLCSNGTFVINGGGKSVEDCKICPDGTNKNLHAGYRACFCLYNYARADRFGPCFVCSEDGINCSGKDYKSLQVGYFWSWEIENANLTMYKKFIGNLNTKNGSFDAHTNYTGVIPRTFRCHRQTSCQPTRDNLQVKCSEGYTGWLCSKCDKHFYLLMNYCYPCPDKGWLVIEVFLYVLSCVFVYALLRFSSKRQNHVYARSIVEIFMARVKILLGFYQIVGTFLSTLHGVNFANSLKLIGDLISLIELNILRLFARPQCFYEKLNLNPKTEFAIGLGCPITVISISYLIYHILVTRYKCKRKFSTTNKSLNGYSNSLRSKAMTIVIITLFVTYPPICTLIFQLYPLACEEFCLGSESSTCKVLLRSDYDIECKDLKIYNILAYLATVGYVMAYPACLLFLLRQRSQMCLSKVSQGDHSSANGEEGDELQPLLDNPVFETSNPGWVNFLCENYKPQYWYWEIIELARKATQTALITLLGWENKMTVLVTICISVLFLTLHARYMPMKNAFEQRLQMFSLVVILVNVLVAAMARPCEYDEILSTALVLLNVSVIAIVAAEVVFGSVIRLRHMKIYTRVKNTFSKYGC</sequence>
<organism evidence="2 3">
    <name type="scientific">Holothuria leucospilota</name>
    <name type="common">Black long sea cucumber</name>
    <name type="synonym">Mertensiothuria leucospilota</name>
    <dbReference type="NCBI Taxonomy" id="206669"/>
    <lineage>
        <taxon>Eukaryota</taxon>
        <taxon>Metazoa</taxon>
        <taxon>Echinodermata</taxon>
        <taxon>Eleutherozoa</taxon>
        <taxon>Echinozoa</taxon>
        <taxon>Holothuroidea</taxon>
        <taxon>Aspidochirotacea</taxon>
        <taxon>Aspidochirotida</taxon>
        <taxon>Holothuriidae</taxon>
        <taxon>Holothuria</taxon>
    </lineage>
</organism>
<feature type="transmembrane region" description="Helical" evidence="1">
    <location>
        <begin position="453"/>
        <end position="474"/>
    </location>
</feature>
<evidence type="ECO:0000313" key="2">
    <source>
        <dbReference type="EMBL" id="KAJ8049458.1"/>
    </source>
</evidence>
<dbReference type="Gene3D" id="3.80.10.10">
    <property type="entry name" value="Ribonuclease Inhibitor"/>
    <property type="match status" value="1"/>
</dbReference>
<dbReference type="PANTHER" id="PTHR11319">
    <property type="entry name" value="G PROTEIN-COUPLED RECEPTOR-RELATED"/>
    <property type="match status" value="1"/>
</dbReference>
<dbReference type="SUPFAM" id="SSF52058">
    <property type="entry name" value="L domain-like"/>
    <property type="match status" value="1"/>
</dbReference>
<dbReference type="SMART" id="SM01411">
    <property type="entry name" value="Ephrin_rec_like"/>
    <property type="match status" value="1"/>
</dbReference>
<feature type="transmembrane region" description="Helical" evidence="1">
    <location>
        <begin position="502"/>
        <end position="525"/>
    </location>
</feature>
<name>A0A9Q1CQD5_HOLLE</name>
<dbReference type="InterPro" id="IPR032675">
    <property type="entry name" value="LRR_dom_sf"/>
</dbReference>
<feature type="transmembrane region" description="Helical" evidence="1">
    <location>
        <begin position="389"/>
        <end position="408"/>
    </location>
</feature>
<keyword evidence="1" id="KW-0472">Membrane</keyword>
<proteinExistence type="predicted"/>
<dbReference type="OrthoDB" id="5964538at2759"/>
<dbReference type="PANTHER" id="PTHR11319:SF35">
    <property type="entry name" value="OUTER MEMBRANE PROTEIN PMPC-RELATED"/>
    <property type="match status" value="1"/>
</dbReference>
<feature type="transmembrane region" description="Helical" evidence="1">
    <location>
        <begin position="694"/>
        <end position="712"/>
    </location>
</feature>
<dbReference type="EMBL" id="JAIZAY010000001">
    <property type="protein sequence ID" value="KAJ8049458.1"/>
    <property type="molecule type" value="Genomic_DNA"/>
</dbReference>
<dbReference type="PROSITE" id="PS51450">
    <property type="entry name" value="LRR"/>
    <property type="match status" value="1"/>
</dbReference>
<keyword evidence="1" id="KW-1133">Transmembrane helix</keyword>
<reference evidence="2" key="1">
    <citation type="submission" date="2021-10" db="EMBL/GenBank/DDBJ databases">
        <title>Tropical sea cucumber genome reveals ecological adaptation and Cuvierian tubules defense mechanism.</title>
        <authorList>
            <person name="Chen T."/>
        </authorList>
    </citation>
    <scope>NUCLEOTIDE SEQUENCE</scope>
    <source>
        <strain evidence="2">Nanhai2018</strain>
        <tissue evidence="2">Muscle</tissue>
    </source>
</reference>
<keyword evidence="1" id="KW-0812">Transmembrane</keyword>
<dbReference type="InterPro" id="IPR009030">
    <property type="entry name" value="Growth_fac_rcpt_cys_sf"/>
</dbReference>
<evidence type="ECO:0000313" key="3">
    <source>
        <dbReference type="Proteomes" id="UP001152320"/>
    </source>
</evidence>